<dbReference type="SUPFAM" id="SSF55781">
    <property type="entry name" value="GAF domain-like"/>
    <property type="match status" value="1"/>
</dbReference>
<keyword evidence="7" id="KW-0902">Two-component regulatory system</keyword>
<name>A0ABQ4BSG0_9ACTN</name>
<dbReference type="InterPro" id="IPR003594">
    <property type="entry name" value="HATPase_dom"/>
</dbReference>
<keyword evidence="6" id="KW-0418">Kinase</keyword>
<sequence length="560" mass="61586">MTALIDLPFRDLEQDRLAALHEYQLLDEPADDELSAVVRVASVVAGVTRATLNLIDENRQCSLTTVGYEGGTMPRDEGMCGVHFLEGGTIQIPDATLHPRYANHPQVDGRLGKVRFYASTSLVTPGGYVLGTLCVFDFVPRTLTDQQLARLEDLGAVLVGLFERRRQARLNAAMAAESERNRKFIDTVLETVEVGIAASDETGELTVLNRAARRWGGVELSNELPSRDRGRYRMFRPDGVTPLAEDETPLQRVLRENYLDGAEMILRTASDEYISVLASGRAMFADTGERIGAVVALTDITSDRVYRRRLEQAHTEVALREEQLQAAVVELERSNDELEGFAAAVSHDLVRPLAGAHGYLDLLDEAYGKHLDARAAKWVGGALRAVERMQQLVQALLSYARAGHAPCQPGEVDLNDVVEQVTADLRTLIESGQADVGVQGRLPVITGDHTLIRQLLQNLVDNAIKYRHPDRRPRIRISCSAEPDGWHIVVTDNGMGIPAEHRARIFDMFAQVDPESRKGHGIGLSTCLRIVERHGGTIELDDVPGGGTAVRLRMPLVLPG</sequence>
<evidence type="ECO:0000256" key="2">
    <source>
        <dbReference type="ARBA" id="ARBA00004236"/>
    </source>
</evidence>
<evidence type="ECO:0000313" key="10">
    <source>
        <dbReference type="EMBL" id="GIE73608.1"/>
    </source>
</evidence>
<dbReference type="RefSeq" id="WP_239165105.1">
    <property type="nucleotide sequence ID" value="NZ_BAAATY010000004.1"/>
</dbReference>
<dbReference type="InterPro" id="IPR052162">
    <property type="entry name" value="Sensor_kinase/Photoreceptor"/>
</dbReference>
<keyword evidence="5" id="KW-0808">Transferase</keyword>
<dbReference type="InterPro" id="IPR036097">
    <property type="entry name" value="HisK_dim/P_sf"/>
</dbReference>
<dbReference type="InterPro" id="IPR035965">
    <property type="entry name" value="PAS-like_dom_sf"/>
</dbReference>
<protein>
    <recommendedName>
        <fullName evidence="3">histidine kinase</fullName>
        <ecNumber evidence="3">2.7.13.3</ecNumber>
    </recommendedName>
</protein>
<dbReference type="PROSITE" id="PS50112">
    <property type="entry name" value="PAS"/>
    <property type="match status" value="1"/>
</dbReference>
<evidence type="ECO:0000256" key="4">
    <source>
        <dbReference type="ARBA" id="ARBA00022553"/>
    </source>
</evidence>
<evidence type="ECO:0000256" key="5">
    <source>
        <dbReference type="ARBA" id="ARBA00022679"/>
    </source>
</evidence>
<evidence type="ECO:0000256" key="3">
    <source>
        <dbReference type="ARBA" id="ARBA00012438"/>
    </source>
</evidence>
<dbReference type="InterPro" id="IPR003018">
    <property type="entry name" value="GAF"/>
</dbReference>
<organism evidence="10 11">
    <name type="scientific">Actinoplanes palleronii</name>
    <dbReference type="NCBI Taxonomy" id="113570"/>
    <lineage>
        <taxon>Bacteria</taxon>
        <taxon>Bacillati</taxon>
        <taxon>Actinomycetota</taxon>
        <taxon>Actinomycetes</taxon>
        <taxon>Micromonosporales</taxon>
        <taxon>Micromonosporaceae</taxon>
        <taxon>Actinoplanes</taxon>
    </lineage>
</organism>
<dbReference type="InterPro" id="IPR029016">
    <property type="entry name" value="GAF-like_dom_sf"/>
</dbReference>
<gene>
    <name evidence="10" type="ORF">Apa02nite_097160</name>
</gene>
<dbReference type="SMART" id="SM00387">
    <property type="entry name" value="HATPase_c"/>
    <property type="match status" value="1"/>
</dbReference>
<dbReference type="Proteomes" id="UP000624709">
    <property type="component" value="Unassembled WGS sequence"/>
</dbReference>
<dbReference type="Pfam" id="PF00512">
    <property type="entry name" value="HisKA"/>
    <property type="match status" value="1"/>
</dbReference>
<keyword evidence="4" id="KW-0597">Phosphoprotein</keyword>
<accession>A0ABQ4BSG0</accession>
<comment type="catalytic activity">
    <reaction evidence="1">
        <text>ATP + protein L-histidine = ADP + protein N-phospho-L-histidine.</text>
        <dbReference type="EC" id="2.7.13.3"/>
    </reaction>
</comment>
<reference evidence="10 11" key="1">
    <citation type="submission" date="2021-01" db="EMBL/GenBank/DDBJ databases">
        <title>Whole genome shotgun sequence of Actinoplanes palleronii NBRC 14916.</title>
        <authorList>
            <person name="Komaki H."/>
            <person name="Tamura T."/>
        </authorList>
    </citation>
    <scope>NUCLEOTIDE SEQUENCE [LARGE SCALE GENOMIC DNA]</scope>
    <source>
        <strain evidence="10 11">NBRC 14916</strain>
    </source>
</reference>
<dbReference type="SUPFAM" id="SSF55874">
    <property type="entry name" value="ATPase domain of HSP90 chaperone/DNA topoisomerase II/histidine kinase"/>
    <property type="match status" value="1"/>
</dbReference>
<dbReference type="SMART" id="SM00388">
    <property type="entry name" value="HisKA"/>
    <property type="match status" value="1"/>
</dbReference>
<evidence type="ECO:0000259" key="9">
    <source>
        <dbReference type="PROSITE" id="PS50112"/>
    </source>
</evidence>
<feature type="domain" description="PAS" evidence="9">
    <location>
        <begin position="181"/>
        <end position="257"/>
    </location>
</feature>
<dbReference type="PROSITE" id="PS50109">
    <property type="entry name" value="HIS_KIN"/>
    <property type="match status" value="1"/>
</dbReference>
<dbReference type="Gene3D" id="3.30.450.20">
    <property type="entry name" value="PAS domain"/>
    <property type="match status" value="1"/>
</dbReference>
<evidence type="ECO:0000256" key="1">
    <source>
        <dbReference type="ARBA" id="ARBA00000085"/>
    </source>
</evidence>
<dbReference type="CDD" id="cd00075">
    <property type="entry name" value="HATPase"/>
    <property type="match status" value="1"/>
</dbReference>
<dbReference type="Gene3D" id="3.30.565.10">
    <property type="entry name" value="Histidine kinase-like ATPase, C-terminal domain"/>
    <property type="match status" value="1"/>
</dbReference>
<dbReference type="InterPro" id="IPR000014">
    <property type="entry name" value="PAS"/>
</dbReference>
<dbReference type="SUPFAM" id="SSF47384">
    <property type="entry name" value="Homodimeric domain of signal transducing histidine kinase"/>
    <property type="match status" value="1"/>
</dbReference>
<dbReference type="EMBL" id="BOMS01000181">
    <property type="protein sequence ID" value="GIE73608.1"/>
    <property type="molecule type" value="Genomic_DNA"/>
</dbReference>
<dbReference type="InterPro" id="IPR003661">
    <property type="entry name" value="HisK_dim/P_dom"/>
</dbReference>
<dbReference type="SMART" id="SM00065">
    <property type="entry name" value="GAF"/>
    <property type="match status" value="1"/>
</dbReference>
<comment type="caution">
    <text evidence="10">The sequence shown here is derived from an EMBL/GenBank/DDBJ whole genome shotgun (WGS) entry which is preliminary data.</text>
</comment>
<dbReference type="InterPro" id="IPR004358">
    <property type="entry name" value="Sig_transdc_His_kin-like_C"/>
</dbReference>
<evidence type="ECO:0000256" key="6">
    <source>
        <dbReference type="ARBA" id="ARBA00022777"/>
    </source>
</evidence>
<evidence type="ECO:0000259" key="8">
    <source>
        <dbReference type="PROSITE" id="PS50109"/>
    </source>
</evidence>
<dbReference type="PRINTS" id="PR00344">
    <property type="entry name" value="BCTRLSENSOR"/>
</dbReference>
<proteinExistence type="predicted"/>
<dbReference type="Pfam" id="PF02518">
    <property type="entry name" value="HATPase_c"/>
    <property type="match status" value="1"/>
</dbReference>
<dbReference type="InterPro" id="IPR036890">
    <property type="entry name" value="HATPase_C_sf"/>
</dbReference>
<keyword evidence="11" id="KW-1185">Reference proteome</keyword>
<dbReference type="PANTHER" id="PTHR43304">
    <property type="entry name" value="PHYTOCHROME-LIKE PROTEIN CPH1"/>
    <property type="match status" value="1"/>
</dbReference>
<evidence type="ECO:0000256" key="7">
    <source>
        <dbReference type="ARBA" id="ARBA00023012"/>
    </source>
</evidence>
<comment type="subcellular location">
    <subcellularLocation>
        <location evidence="2">Cell membrane</location>
    </subcellularLocation>
</comment>
<dbReference type="EC" id="2.7.13.3" evidence="3"/>
<dbReference type="Gene3D" id="3.30.450.40">
    <property type="match status" value="1"/>
</dbReference>
<dbReference type="CDD" id="cd00082">
    <property type="entry name" value="HisKA"/>
    <property type="match status" value="1"/>
</dbReference>
<dbReference type="InterPro" id="IPR005467">
    <property type="entry name" value="His_kinase_dom"/>
</dbReference>
<feature type="domain" description="Histidine kinase" evidence="8">
    <location>
        <begin position="344"/>
        <end position="558"/>
    </location>
</feature>
<dbReference type="SUPFAM" id="SSF55785">
    <property type="entry name" value="PYP-like sensor domain (PAS domain)"/>
    <property type="match status" value="1"/>
</dbReference>
<dbReference type="PANTHER" id="PTHR43304:SF1">
    <property type="entry name" value="PAC DOMAIN-CONTAINING PROTEIN"/>
    <property type="match status" value="1"/>
</dbReference>
<evidence type="ECO:0000313" key="11">
    <source>
        <dbReference type="Proteomes" id="UP000624709"/>
    </source>
</evidence>
<dbReference type="Gene3D" id="1.10.287.130">
    <property type="match status" value="1"/>
</dbReference>